<proteinExistence type="predicted"/>
<dbReference type="Proteomes" id="UP000238701">
    <property type="component" value="Unassembled WGS sequence"/>
</dbReference>
<organism evidence="1 2">
    <name type="scientific">Candidatus Sulfotelmatobacter kueseliae</name>
    <dbReference type="NCBI Taxonomy" id="2042962"/>
    <lineage>
        <taxon>Bacteria</taxon>
        <taxon>Pseudomonadati</taxon>
        <taxon>Acidobacteriota</taxon>
        <taxon>Terriglobia</taxon>
        <taxon>Terriglobales</taxon>
        <taxon>Candidatus Korobacteraceae</taxon>
        <taxon>Candidatus Sulfotelmatobacter</taxon>
    </lineage>
</organism>
<sequence length="362" mass="39904">MTGHLPFAGVLLLAFTSGLQGQTSGRSQRQIDLEKIGYPAQAHCDYMFQDKDAYAKRHVEFLDSEHLLVSFPLRSSPCDKYGQPTANKFRSVIIDTTGTPLHSFDWSPREDVQAGPDGHILMSSGWEICLLDADFSTLQRIEWPKGQGPQSKMTTWTGRLINAPSRRGFVATDAYAPNHTAYFEGTPARQTASVDTCWSLAVTDGGFACLDRSKQQLDIHLSDGERSVRAPALGKAAALLLPDPQTVLILTDKHRLDQVDPSGADQEIADLHWLVPGWNSGFRWDLASGAARRVLFFSHGARFPITDSSGFGYYLRVAVVDIGSKSIVFRKQYPIDSDVAISPDGRTLAVRRKADLTLIDLP</sequence>
<gene>
    <name evidence="1" type="ORF">SBA1_350026</name>
</gene>
<dbReference type="SUPFAM" id="SSF69304">
    <property type="entry name" value="Tricorn protease N-terminal domain"/>
    <property type="match status" value="1"/>
</dbReference>
<name>A0A2U3KNV0_9BACT</name>
<dbReference type="EMBL" id="OMOD01000128">
    <property type="protein sequence ID" value="SPF41294.1"/>
    <property type="molecule type" value="Genomic_DNA"/>
</dbReference>
<evidence type="ECO:0000313" key="1">
    <source>
        <dbReference type="EMBL" id="SPF41294.1"/>
    </source>
</evidence>
<dbReference type="AlphaFoldDB" id="A0A2U3KNV0"/>
<evidence type="ECO:0000313" key="2">
    <source>
        <dbReference type="Proteomes" id="UP000238701"/>
    </source>
</evidence>
<accession>A0A2U3KNV0</accession>
<reference evidence="2" key="1">
    <citation type="submission" date="2018-02" db="EMBL/GenBank/DDBJ databases">
        <authorList>
            <person name="Hausmann B."/>
        </authorList>
    </citation>
    <scope>NUCLEOTIDE SEQUENCE [LARGE SCALE GENOMIC DNA]</scope>
    <source>
        <strain evidence="2">Peat soil MAG SbA1</strain>
    </source>
</reference>
<protein>
    <submittedName>
        <fullName evidence="1">Uncharacterized protein</fullName>
    </submittedName>
</protein>